<protein>
    <recommendedName>
        <fullName evidence="3">K Homology domain-containing protein</fullName>
    </recommendedName>
</protein>
<proteinExistence type="predicted"/>
<reference evidence="4" key="1">
    <citation type="submission" date="2021-01" db="EMBL/GenBank/DDBJ databases">
        <authorList>
            <person name="Corre E."/>
            <person name="Pelletier E."/>
            <person name="Niang G."/>
            <person name="Scheremetjew M."/>
            <person name="Finn R."/>
            <person name="Kale V."/>
            <person name="Holt S."/>
            <person name="Cochrane G."/>
            <person name="Meng A."/>
            <person name="Brown T."/>
            <person name="Cohen L."/>
        </authorList>
    </citation>
    <scope>NUCLEOTIDE SEQUENCE</scope>
    <source>
        <strain evidence="4">CCMP645</strain>
    </source>
</reference>
<dbReference type="Pfam" id="PF00013">
    <property type="entry name" value="KH_1"/>
    <property type="match status" value="1"/>
</dbReference>
<gene>
    <name evidence="4" type="ORF">PCAR00345_LOCUS5280</name>
</gene>
<keyword evidence="1" id="KW-0694">RNA-binding</keyword>
<dbReference type="SUPFAM" id="SSF54791">
    <property type="entry name" value="Eukaryotic type KH-domain (KH-domain type I)"/>
    <property type="match status" value="1"/>
</dbReference>
<dbReference type="PROSITE" id="PS50084">
    <property type="entry name" value="KH_TYPE_1"/>
    <property type="match status" value="1"/>
</dbReference>
<dbReference type="InterPro" id="IPR004088">
    <property type="entry name" value="KH_dom_type_1"/>
</dbReference>
<feature type="domain" description="K Homology" evidence="3">
    <location>
        <begin position="218"/>
        <end position="272"/>
    </location>
</feature>
<accession>A0A7S4B3H6</accession>
<dbReference type="AlphaFoldDB" id="A0A7S4B3H6"/>
<evidence type="ECO:0000256" key="1">
    <source>
        <dbReference type="PROSITE-ProRule" id="PRU00117"/>
    </source>
</evidence>
<dbReference type="Gene3D" id="3.30.1370.10">
    <property type="entry name" value="K Homology domain, type 1"/>
    <property type="match status" value="1"/>
</dbReference>
<organism evidence="4">
    <name type="scientific">Chrysotila carterae</name>
    <name type="common">Marine alga</name>
    <name type="synonym">Syracosphaera carterae</name>
    <dbReference type="NCBI Taxonomy" id="13221"/>
    <lineage>
        <taxon>Eukaryota</taxon>
        <taxon>Haptista</taxon>
        <taxon>Haptophyta</taxon>
        <taxon>Prymnesiophyceae</taxon>
        <taxon>Isochrysidales</taxon>
        <taxon>Isochrysidaceae</taxon>
        <taxon>Chrysotila</taxon>
    </lineage>
</organism>
<feature type="compositionally biased region" description="Pro residues" evidence="2">
    <location>
        <begin position="13"/>
        <end position="33"/>
    </location>
</feature>
<evidence type="ECO:0000313" key="4">
    <source>
        <dbReference type="EMBL" id="CAE0752693.1"/>
    </source>
</evidence>
<dbReference type="InterPro" id="IPR036612">
    <property type="entry name" value="KH_dom_type_1_sf"/>
</dbReference>
<sequence length="347" mass="37846">MFGKLQTPSPYHEAPPPSAGPAPGPPPLHPPPDLSEYLRSANGAADVQNQQMQPYIGPVPSSKPSSSPDGQVQLPEGSNDVDQAGAAWISSAFCFDQYHGEQQVSSDQQMYDANQYYSNQYHQPEQQSQLALPHQLQPFYDQYNASQYHEQYYNWFYAQPEYMQHAATAQQQHYPDYYGAAALVQYGYPSQSPASWAAPESATAPESLAVDILDGAESFVIGPRGAHVNAMQAETGCRVRVQPSVDRRSRAQTASISGGDASARARCAALVQAKIAEFYDTQHEQRAPYAQGHAGRGAYNSESRNASASATGDYNSLLRLRLFYDCAVPSCSGSSSRMPIESTLLFS</sequence>
<dbReference type="CDD" id="cd00105">
    <property type="entry name" value="KH-I"/>
    <property type="match status" value="1"/>
</dbReference>
<feature type="region of interest" description="Disordered" evidence="2">
    <location>
        <begin position="1"/>
        <end position="79"/>
    </location>
</feature>
<dbReference type="GO" id="GO:0003723">
    <property type="term" value="F:RNA binding"/>
    <property type="evidence" value="ECO:0007669"/>
    <property type="project" value="UniProtKB-UniRule"/>
</dbReference>
<dbReference type="EMBL" id="HBIZ01009043">
    <property type="protein sequence ID" value="CAE0752693.1"/>
    <property type="molecule type" value="Transcribed_RNA"/>
</dbReference>
<evidence type="ECO:0000259" key="3">
    <source>
        <dbReference type="Pfam" id="PF00013"/>
    </source>
</evidence>
<name>A0A7S4B3H6_CHRCT</name>
<feature type="compositionally biased region" description="Low complexity" evidence="2">
    <location>
        <begin position="58"/>
        <end position="68"/>
    </location>
</feature>
<evidence type="ECO:0000256" key="2">
    <source>
        <dbReference type="SAM" id="MobiDB-lite"/>
    </source>
</evidence>